<accession>A0A225WCT7</accession>
<dbReference type="OrthoDB" id="122637at2759"/>
<dbReference type="Proteomes" id="UP000198211">
    <property type="component" value="Unassembled WGS sequence"/>
</dbReference>
<proteinExistence type="predicted"/>
<evidence type="ECO:0008006" key="3">
    <source>
        <dbReference type="Google" id="ProtNLM"/>
    </source>
</evidence>
<protein>
    <recommendedName>
        <fullName evidence="3">Cleavage induced protein</fullName>
    </recommendedName>
</protein>
<name>A0A225WCT7_9STRA</name>
<gene>
    <name evidence="1" type="ORF">PHMEG_00011366</name>
</gene>
<dbReference type="EMBL" id="NBNE01001201">
    <property type="protein sequence ID" value="OWZ15058.1"/>
    <property type="molecule type" value="Genomic_DNA"/>
</dbReference>
<evidence type="ECO:0000313" key="1">
    <source>
        <dbReference type="EMBL" id="OWZ15058.1"/>
    </source>
</evidence>
<dbReference type="AlphaFoldDB" id="A0A225WCT7"/>
<keyword evidence="2" id="KW-1185">Reference proteome</keyword>
<sequence>MRPISLLISDIRYATLKKCMAKYGIDLPASKFPTSRENGGDREYLLNAPMRHALSELVRRSGASLPAFVKMNLCNGYKRLNELLTIAQEDFEVRLRKKPPRQQLRPSNHGSAKERLNVLRKNIRKEQDAWRCLVLDSDLLKHPFGVADKRGEDASVSGRTIHDLSYPEDDSINDYTDPTSIIKPGYHHCDAVASEILRAKREHPEIEVEIMAGDVVSAFRNINIHSNSVHSFVGRIEDEIASLLSCPRRLDGQVPWFLRNFSLVQGCHYNDANPTGFFNYHWVDDHINVAANVGTTLNDMDLSLRFAMETILGVEEVNDEKFTPCNTSSVLNLTRQRS</sequence>
<comment type="caution">
    <text evidence="1">The sequence shown here is derived from an EMBL/GenBank/DDBJ whole genome shotgun (WGS) entry which is preliminary data.</text>
</comment>
<reference evidence="2" key="1">
    <citation type="submission" date="2017-03" db="EMBL/GenBank/DDBJ databases">
        <title>Phytopthora megakarya and P. palmivora, two closely related causual agents of cacao black pod achieved similar genome size and gene model numbers by different mechanisms.</title>
        <authorList>
            <person name="Ali S."/>
            <person name="Shao J."/>
            <person name="Larry D.J."/>
            <person name="Kronmiller B."/>
            <person name="Shen D."/>
            <person name="Strem M.D."/>
            <person name="Melnick R.L."/>
            <person name="Guiltinan M.J."/>
            <person name="Tyler B.M."/>
            <person name="Meinhardt L.W."/>
            <person name="Bailey B.A."/>
        </authorList>
    </citation>
    <scope>NUCLEOTIDE SEQUENCE [LARGE SCALE GENOMIC DNA]</scope>
    <source>
        <strain evidence="2">zdho120</strain>
    </source>
</reference>
<organism evidence="1 2">
    <name type="scientific">Phytophthora megakarya</name>
    <dbReference type="NCBI Taxonomy" id="4795"/>
    <lineage>
        <taxon>Eukaryota</taxon>
        <taxon>Sar</taxon>
        <taxon>Stramenopiles</taxon>
        <taxon>Oomycota</taxon>
        <taxon>Peronosporomycetes</taxon>
        <taxon>Peronosporales</taxon>
        <taxon>Peronosporaceae</taxon>
        <taxon>Phytophthora</taxon>
    </lineage>
</organism>
<evidence type="ECO:0000313" key="2">
    <source>
        <dbReference type="Proteomes" id="UP000198211"/>
    </source>
</evidence>